<keyword evidence="2" id="KW-0804">Transcription</keyword>
<dbReference type="InterPro" id="IPR013324">
    <property type="entry name" value="RNA_pol_sigma_r3/r4-like"/>
</dbReference>
<dbReference type="GeneID" id="83155977"/>
<dbReference type="GO" id="GO:0000428">
    <property type="term" value="C:DNA-directed RNA polymerase complex"/>
    <property type="evidence" value="ECO:0007669"/>
    <property type="project" value="UniProtKB-KW"/>
</dbReference>
<dbReference type="Pfam" id="PF08281">
    <property type="entry name" value="Sigma70_r4_2"/>
    <property type="match status" value="1"/>
</dbReference>
<dbReference type="Gene3D" id="1.10.10.10">
    <property type="entry name" value="Winged helix-like DNA-binding domain superfamily/Winged helix DNA-binding domain"/>
    <property type="match status" value="1"/>
</dbReference>
<dbReference type="BioCyc" id="RCHA213810:RUM_RS05985-MONOMER"/>
<keyword evidence="2" id="KW-0240">DNA-directed RNA polymerase</keyword>
<dbReference type="GO" id="GO:0016987">
    <property type="term" value="F:sigma factor activity"/>
    <property type="evidence" value="ECO:0007669"/>
    <property type="project" value="InterPro"/>
</dbReference>
<dbReference type="GO" id="GO:0006352">
    <property type="term" value="P:DNA-templated transcription initiation"/>
    <property type="evidence" value="ECO:0007669"/>
    <property type="project" value="InterPro"/>
</dbReference>
<dbReference type="InterPro" id="IPR036388">
    <property type="entry name" value="WH-like_DNA-bd_sf"/>
</dbReference>
<keyword evidence="3" id="KW-1185">Reference proteome</keyword>
<dbReference type="NCBIfam" id="TIGR02937">
    <property type="entry name" value="sigma70-ECF"/>
    <property type="match status" value="1"/>
</dbReference>
<proteinExistence type="predicted"/>
<dbReference type="AlphaFoldDB" id="D4LCN0"/>
<dbReference type="GO" id="GO:0003677">
    <property type="term" value="F:DNA binding"/>
    <property type="evidence" value="ECO:0007669"/>
    <property type="project" value="InterPro"/>
</dbReference>
<evidence type="ECO:0000313" key="2">
    <source>
        <dbReference type="EMBL" id="CBL17375.1"/>
    </source>
</evidence>
<dbReference type="RefSeq" id="WP_015558282.1">
    <property type="nucleotide sequence ID" value="NC_021039.1"/>
</dbReference>
<organism evidence="2 3">
    <name type="scientific">Ruminococcus champanellensis (strain DSM 18848 / JCM 17042 / KCTC 15320 / 18P13)</name>
    <dbReference type="NCBI Taxonomy" id="213810"/>
    <lineage>
        <taxon>Bacteria</taxon>
        <taxon>Bacillati</taxon>
        <taxon>Bacillota</taxon>
        <taxon>Clostridia</taxon>
        <taxon>Eubacteriales</taxon>
        <taxon>Oscillospiraceae</taxon>
        <taxon>Ruminococcus</taxon>
    </lineage>
</organism>
<dbReference type="STRING" id="213810.RUM_12430"/>
<reference evidence="2" key="1">
    <citation type="submission" date="2010-03" db="EMBL/GenBank/DDBJ databases">
        <title>The genome sequence of Ruminococcus sp. 18P13.</title>
        <authorList>
            <consortium name="metaHIT consortium -- http://www.metahit.eu/"/>
            <person name="Pajon A."/>
            <person name="Turner K."/>
            <person name="Parkhill J."/>
            <person name="Bernalier A."/>
        </authorList>
    </citation>
    <scope>NUCLEOTIDE SEQUENCE [LARGE SCALE GENOMIC DNA]</scope>
    <source>
        <strain evidence="2">Type strain: 18P13</strain>
    </source>
</reference>
<gene>
    <name evidence="2" type="ordered locus">RUM_12430</name>
</gene>
<dbReference type="KEGG" id="rch:RUM_12430"/>
<dbReference type="CDD" id="cd06171">
    <property type="entry name" value="Sigma70_r4"/>
    <property type="match status" value="1"/>
</dbReference>
<reference evidence="2" key="2">
    <citation type="submission" date="2010-03" db="EMBL/GenBank/DDBJ databases">
        <authorList>
            <person name="Pajon A."/>
        </authorList>
    </citation>
    <scope>NUCLEOTIDE SEQUENCE</scope>
    <source>
        <strain evidence="2">Type strain: 18P13</strain>
    </source>
</reference>
<dbReference type="EMBL" id="FP929052">
    <property type="protein sequence ID" value="CBL17375.1"/>
    <property type="molecule type" value="Genomic_DNA"/>
</dbReference>
<protein>
    <submittedName>
        <fullName evidence="2">DNA-directed RNA polymerase specialized sigma subunit, sigma24 homolog</fullName>
    </submittedName>
</protein>
<dbReference type="Proteomes" id="UP000007054">
    <property type="component" value="Chromosome"/>
</dbReference>
<accession>D4LCN0</accession>
<sequence length="156" mass="18673">MDEKRPKRRKDKDNPYTLSKRQDKHYLSFRDGQGVLRELLINKELFELLDCFELDDLSFLNEMDRHYEHSELTEATLYDRAFVLPESVEDAVLRNMRYEALHNAINKLPETQRRRLILYYFNGLTYSQIAEMEGCKYQTVQDSIYAALNNLKKILK</sequence>
<evidence type="ECO:0000259" key="1">
    <source>
        <dbReference type="Pfam" id="PF08281"/>
    </source>
</evidence>
<feature type="domain" description="RNA polymerase sigma factor 70 region 4 type 2" evidence="1">
    <location>
        <begin position="99"/>
        <end position="149"/>
    </location>
</feature>
<dbReference type="InterPro" id="IPR013249">
    <property type="entry name" value="RNA_pol_sigma70_r4_t2"/>
</dbReference>
<evidence type="ECO:0000313" key="3">
    <source>
        <dbReference type="Proteomes" id="UP000007054"/>
    </source>
</evidence>
<dbReference type="PATRIC" id="fig|213810.4.peg.1139"/>
<dbReference type="SUPFAM" id="SSF88659">
    <property type="entry name" value="Sigma3 and sigma4 domains of RNA polymerase sigma factors"/>
    <property type="match status" value="1"/>
</dbReference>
<dbReference type="HOGENOM" id="CLU_117542_1_0_9"/>
<name>D4LCN0_RUMC1</name>
<dbReference type="InterPro" id="IPR014284">
    <property type="entry name" value="RNA_pol_sigma-70_dom"/>
</dbReference>